<name>G4Q6S4_ACIIR</name>
<dbReference type="GeneID" id="92878764"/>
<sequence length="445" mass="50505">MKKVITYGTYDLFHQGHYNLLKRAKELGDYLIVGVTSDYFDKSRGKFNVHDSLMTRIENVKATGFADQIVVEEYFGQKIDDIKKYDVDIFTVGSDWKGHFDYLNEYCKVVYLERTKGISSTQIRNSHSIRLGIIGDEQILDRFLAELNYVSGIEPVGVFAADKDVSAVYKSTVAKEFTQYSTTDSLLSAVDAVYINVPLKVRPQYIKAALLQGKHVLTEFPFSSNYESAKELIDLALQKKLVLNEGLKTAYCPAFGKLISLVKSGQIGKVVSIEANFTQILGDNLRNQIRIAGGSMLSLGAYPLLAIFKLLGHDFKDAQFITHLENQIDTITRVTLTYPHAMATALVAINAKAEGDLVISGTKGYVYVPAPWWKTEYYEVRYENINRNAKYFYKFEGEGLRYEIVEFVRNIQDEQFDNLLLTKADMLAEAKVMEMREYGAHILRF</sequence>
<dbReference type="Gene3D" id="3.40.50.720">
    <property type="entry name" value="NAD(P)-binding Rossmann-like Domain"/>
    <property type="match status" value="1"/>
</dbReference>
<evidence type="ECO:0000313" key="7">
    <source>
        <dbReference type="Proteomes" id="UP000007093"/>
    </source>
</evidence>
<gene>
    <name evidence="6" type="primary">tagD</name>
    <name evidence="6" type="ordered locus">Acin_0995</name>
</gene>
<accession>G4Q6S4</accession>
<dbReference type="Pfam" id="PF01467">
    <property type="entry name" value="CTP_transf_like"/>
    <property type="match status" value="1"/>
</dbReference>
<dbReference type="SUPFAM" id="SSF55347">
    <property type="entry name" value="Glyceraldehyde-3-phosphate dehydrogenase-like, C-terminal domain"/>
    <property type="match status" value="1"/>
</dbReference>
<dbReference type="PATRIC" id="fig|568816.4.peg.957"/>
<dbReference type="eggNOG" id="COG0615">
    <property type="taxonomic scope" value="Bacteria"/>
</dbReference>
<dbReference type="SUPFAM" id="SSF52374">
    <property type="entry name" value="Nucleotidylyl transferase"/>
    <property type="match status" value="1"/>
</dbReference>
<dbReference type="eggNOG" id="COG0673">
    <property type="taxonomic scope" value="Bacteria"/>
</dbReference>
<dbReference type="GO" id="GO:0016740">
    <property type="term" value="F:transferase activity"/>
    <property type="evidence" value="ECO:0007669"/>
    <property type="project" value="UniProtKB-KW"/>
</dbReference>
<evidence type="ECO:0000313" key="6">
    <source>
        <dbReference type="EMBL" id="AEQ22223.1"/>
    </source>
</evidence>
<evidence type="ECO:0000256" key="2">
    <source>
        <dbReference type="ARBA" id="ARBA00023002"/>
    </source>
</evidence>
<dbReference type="PANTHER" id="PTHR22604">
    <property type="entry name" value="OXIDOREDUCTASES"/>
    <property type="match status" value="1"/>
</dbReference>
<dbReference type="InterPro" id="IPR014729">
    <property type="entry name" value="Rossmann-like_a/b/a_fold"/>
</dbReference>
<dbReference type="InterPro" id="IPR055170">
    <property type="entry name" value="GFO_IDH_MocA-like_dom"/>
</dbReference>
<keyword evidence="7" id="KW-1185">Reference proteome</keyword>
<reference evidence="6 7" key="1">
    <citation type="journal article" date="2011" name="J. Bacteriol.">
        <title>Complete genome sequence of Acidaminococcus intestini RYC-MR95, a Gram-negative bacterium from the phylum Firmicutes.</title>
        <authorList>
            <person name="D'Auria G."/>
            <person name="Galan J.C."/>
            <person name="Rodriguez-Alcayna M."/>
            <person name="Moya A."/>
            <person name="Baquero F."/>
            <person name="Latorre A."/>
        </authorList>
    </citation>
    <scope>NUCLEOTIDE SEQUENCE [LARGE SCALE GENOMIC DNA]</scope>
    <source>
        <strain evidence="6 7">RyC-MR95</strain>
    </source>
</reference>
<dbReference type="SUPFAM" id="SSF51735">
    <property type="entry name" value="NAD(P)-binding Rossmann-fold domains"/>
    <property type="match status" value="1"/>
</dbReference>
<dbReference type="Gene3D" id="3.40.50.620">
    <property type="entry name" value="HUPs"/>
    <property type="match status" value="1"/>
</dbReference>
<dbReference type="HOGENOM" id="CLU_023194_7_2_9"/>
<dbReference type="InterPro" id="IPR000683">
    <property type="entry name" value="Gfo/Idh/MocA-like_OxRdtase_N"/>
</dbReference>
<dbReference type="AlphaFoldDB" id="G4Q6S4"/>
<dbReference type="Gene3D" id="3.30.360.10">
    <property type="entry name" value="Dihydrodipicolinate Reductase, domain 2"/>
    <property type="match status" value="1"/>
</dbReference>
<evidence type="ECO:0000259" key="4">
    <source>
        <dbReference type="Pfam" id="PF01467"/>
    </source>
</evidence>
<dbReference type="NCBIfam" id="TIGR00125">
    <property type="entry name" value="cyt_tran_rel"/>
    <property type="match status" value="1"/>
</dbReference>
<feature type="domain" description="Cytidyltransferase-like" evidence="4">
    <location>
        <begin position="5"/>
        <end position="125"/>
    </location>
</feature>
<dbReference type="RefSeq" id="WP_009015899.1">
    <property type="nucleotide sequence ID" value="NC_016077.1"/>
</dbReference>
<comment type="similarity">
    <text evidence="1">Belongs to the Gfo/Idh/MocA family.</text>
</comment>
<evidence type="ECO:0000256" key="1">
    <source>
        <dbReference type="ARBA" id="ARBA00010928"/>
    </source>
</evidence>
<dbReference type="GO" id="GO:0000166">
    <property type="term" value="F:nucleotide binding"/>
    <property type="evidence" value="ECO:0007669"/>
    <property type="project" value="InterPro"/>
</dbReference>
<evidence type="ECO:0000259" key="5">
    <source>
        <dbReference type="Pfam" id="PF22725"/>
    </source>
</evidence>
<proteinExistence type="inferred from homology"/>
<dbReference type="PANTHER" id="PTHR22604:SF105">
    <property type="entry name" value="TRANS-1,2-DIHYDROBENZENE-1,2-DIOL DEHYDROGENASE"/>
    <property type="match status" value="1"/>
</dbReference>
<dbReference type="InterPro" id="IPR004821">
    <property type="entry name" value="Cyt_trans-like"/>
</dbReference>
<dbReference type="FunCoup" id="G4Q6S4">
    <property type="interactions" value="130"/>
</dbReference>
<dbReference type="InterPro" id="IPR036291">
    <property type="entry name" value="NAD(P)-bd_dom_sf"/>
</dbReference>
<feature type="domain" description="Gfo/Idh/MocA-like oxidoreductase N-terminal" evidence="3">
    <location>
        <begin position="129"/>
        <end position="244"/>
    </location>
</feature>
<dbReference type="Pfam" id="PF22725">
    <property type="entry name" value="GFO_IDH_MocA_C3"/>
    <property type="match status" value="1"/>
</dbReference>
<evidence type="ECO:0000259" key="3">
    <source>
        <dbReference type="Pfam" id="PF01408"/>
    </source>
</evidence>
<keyword evidence="2" id="KW-0560">Oxidoreductase</keyword>
<organism evidence="6 7">
    <name type="scientific">Acidaminococcus intestini (strain RyC-MR95)</name>
    <dbReference type="NCBI Taxonomy" id="568816"/>
    <lineage>
        <taxon>Bacteria</taxon>
        <taxon>Bacillati</taxon>
        <taxon>Bacillota</taxon>
        <taxon>Negativicutes</taxon>
        <taxon>Acidaminococcales</taxon>
        <taxon>Acidaminococcaceae</taxon>
        <taxon>Acidaminococcus</taxon>
    </lineage>
</organism>
<dbReference type="Proteomes" id="UP000007093">
    <property type="component" value="Chromosome"/>
</dbReference>
<dbReference type="EMBL" id="CP003058">
    <property type="protein sequence ID" value="AEQ22223.1"/>
    <property type="molecule type" value="Genomic_DNA"/>
</dbReference>
<dbReference type="STRING" id="568816.Acin_0995"/>
<protein>
    <submittedName>
        <fullName evidence="6">Glycerol-3-phosphate cytidyltransferase</fullName>
    </submittedName>
</protein>
<keyword evidence="6" id="KW-0808">Transferase</keyword>
<dbReference type="GO" id="GO:0016491">
    <property type="term" value="F:oxidoreductase activity"/>
    <property type="evidence" value="ECO:0007669"/>
    <property type="project" value="UniProtKB-KW"/>
</dbReference>
<dbReference type="Pfam" id="PF01408">
    <property type="entry name" value="GFO_IDH_MocA"/>
    <property type="match status" value="1"/>
</dbReference>
<dbReference type="InParanoid" id="G4Q6S4"/>
<feature type="domain" description="GFO/IDH/MocA-like oxidoreductase" evidence="5">
    <location>
        <begin position="258"/>
        <end position="366"/>
    </location>
</feature>
<dbReference type="KEGG" id="ain:Acin_0995"/>
<dbReference type="InterPro" id="IPR050984">
    <property type="entry name" value="Gfo/Idh/MocA_domain"/>
</dbReference>